<proteinExistence type="inferred from homology"/>
<dbReference type="AlphaFoldDB" id="A0A328Q2G3"/>
<dbReference type="InterPro" id="IPR029039">
    <property type="entry name" value="Flavoprotein-like_sf"/>
</dbReference>
<dbReference type="Proteomes" id="UP000248557">
    <property type="component" value="Unassembled WGS sequence"/>
</dbReference>
<dbReference type="Gene3D" id="3.40.50.360">
    <property type="match status" value="1"/>
</dbReference>
<dbReference type="PANTHER" id="PTHR43278">
    <property type="entry name" value="NAD(P)H-DEPENDENT FMN-CONTAINING OXIDOREDUCTASE YWQN-RELATED"/>
    <property type="match status" value="1"/>
</dbReference>
<evidence type="ECO:0000313" key="7">
    <source>
        <dbReference type="EMBL" id="RAP02457.1"/>
    </source>
</evidence>
<comment type="caution">
    <text evidence="7">The sequence shown here is derived from an EMBL/GenBank/DDBJ whole genome shotgun (WGS) entry which is preliminary data.</text>
</comment>
<feature type="domain" description="NADPH-dependent FMN reductase-like" evidence="6">
    <location>
        <begin position="12"/>
        <end position="138"/>
    </location>
</feature>
<evidence type="ECO:0000256" key="5">
    <source>
        <dbReference type="ARBA" id="ARBA00038292"/>
    </source>
</evidence>
<comment type="similarity">
    <text evidence="5">Belongs to the SsuE family. Isf subfamily.</text>
</comment>
<evidence type="ECO:0000256" key="4">
    <source>
        <dbReference type="ARBA" id="ARBA00022643"/>
    </source>
</evidence>
<evidence type="ECO:0000313" key="8">
    <source>
        <dbReference type="Proteomes" id="UP000248557"/>
    </source>
</evidence>
<keyword evidence="4" id="KW-0288">FMN</keyword>
<organism evidence="7 8">
    <name type="scientific">Methanosphaera stadtmanae</name>
    <dbReference type="NCBI Taxonomy" id="2317"/>
    <lineage>
        <taxon>Archaea</taxon>
        <taxon>Methanobacteriati</taxon>
        <taxon>Methanobacteriota</taxon>
        <taxon>Methanomada group</taxon>
        <taxon>Methanobacteria</taxon>
        <taxon>Methanobacteriales</taxon>
        <taxon>Methanobacteriaceae</taxon>
        <taxon>Methanosphaera</taxon>
    </lineage>
</organism>
<dbReference type="Pfam" id="PF03358">
    <property type="entry name" value="FMN_red"/>
    <property type="match status" value="1"/>
</dbReference>
<dbReference type="InterPro" id="IPR051796">
    <property type="entry name" value="ISF_SsuE-like"/>
</dbReference>
<name>A0A328Q2G3_9EURY</name>
<gene>
    <name evidence="7" type="ORF">CA615_07340</name>
</gene>
<dbReference type="GO" id="GO:0016491">
    <property type="term" value="F:oxidoreductase activity"/>
    <property type="evidence" value="ECO:0007669"/>
    <property type="project" value="InterPro"/>
</dbReference>
<comment type="cofactor">
    <cofactor evidence="2">
        <name>[4Fe-4S] cluster</name>
        <dbReference type="ChEBI" id="CHEBI:49883"/>
    </cofactor>
</comment>
<evidence type="ECO:0000256" key="3">
    <source>
        <dbReference type="ARBA" id="ARBA00022630"/>
    </source>
</evidence>
<dbReference type="SUPFAM" id="SSF52218">
    <property type="entry name" value="Flavoproteins"/>
    <property type="match status" value="1"/>
</dbReference>
<dbReference type="PANTHER" id="PTHR43278:SF2">
    <property type="entry name" value="IRON-SULFUR FLAVOPROTEIN"/>
    <property type="match status" value="1"/>
</dbReference>
<protein>
    <recommendedName>
        <fullName evidence="6">NADPH-dependent FMN reductase-like domain-containing protein</fullName>
    </recommendedName>
</protein>
<accession>A0A328Q2G3</accession>
<keyword evidence="3" id="KW-0285">Flavoprotein</keyword>
<evidence type="ECO:0000256" key="2">
    <source>
        <dbReference type="ARBA" id="ARBA00001966"/>
    </source>
</evidence>
<reference evidence="7 8" key="1">
    <citation type="submission" date="2017-05" db="EMBL/GenBank/DDBJ databases">
        <title>Host range expansion of the Methanosphaera genus to humans and monogastric animals involves recent and extensive reduction in genome content.</title>
        <authorList>
            <person name="Hoedt E.C."/>
            <person name="Volmer J.G."/>
            <person name="Parks D.H."/>
            <person name="Rosewarne C.P."/>
            <person name="Denman S.E."/>
            <person name="Mcsweeney C.S."/>
            <person name="O Cuiv P."/>
            <person name="Hugenholtz P."/>
            <person name="Tyson G.W."/>
            <person name="Morrison M."/>
        </authorList>
    </citation>
    <scope>NUCLEOTIDE SEQUENCE [LARGE SCALE GENOMIC DNA]</scope>
    <source>
        <strain evidence="7 8">PA5</strain>
    </source>
</reference>
<comment type="cofactor">
    <cofactor evidence="1">
        <name>FMN</name>
        <dbReference type="ChEBI" id="CHEBI:58210"/>
    </cofactor>
</comment>
<sequence length="271" mass="31525">MQQHKKDVFNLKYLIINGSPRHGHTWEIVTRVKNTLSTTDTNTTFTHVELIDENIPYCRGCFSCFENGEDSCPDSDKIGPIVDKIRECDGLIITSPVYALHITALLKNFIDHVAYLYHRPEFFTKKALIISTTAGMGHKKVGKFLDETLRNWGFNERFKLCLIDVHDTNGYLPLNIKEKIDKTTLKFYNSIESKKLKSPSMNALFMYNMWRAMAYNNHIPCDHDFWVENDLINHEYHPSIPCSFIKKMPCKIFYKLMLGFLSKNSVKKEEV</sequence>
<evidence type="ECO:0000259" key="6">
    <source>
        <dbReference type="Pfam" id="PF03358"/>
    </source>
</evidence>
<dbReference type="InterPro" id="IPR005025">
    <property type="entry name" value="FMN_Rdtase-like_dom"/>
</dbReference>
<evidence type="ECO:0000256" key="1">
    <source>
        <dbReference type="ARBA" id="ARBA00001917"/>
    </source>
</evidence>
<dbReference type="EMBL" id="NGJK01000091">
    <property type="protein sequence ID" value="RAP02457.1"/>
    <property type="molecule type" value="Genomic_DNA"/>
</dbReference>